<evidence type="ECO:0000256" key="1">
    <source>
        <dbReference type="SAM" id="MobiDB-lite"/>
    </source>
</evidence>
<dbReference type="VEuPathDB" id="FungiDB:PSHT_14725"/>
<organism evidence="3 4">
    <name type="scientific">Puccinia striiformis</name>
    <dbReference type="NCBI Taxonomy" id="27350"/>
    <lineage>
        <taxon>Eukaryota</taxon>
        <taxon>Fungi</taxon>
        <taxon>Dikarya</taxon>
        <taxon>Basidiomycota</taxon>
        <taxon>Pucciniomycotina</taxon>
        <taxon>Pucciniomycetes</taxon>
        <taxon>Pucciniales</taxon>
        <taxon>Pucciniaceae</taxon>
        <taxon>Puccinia</taxon>
    </lineage>
</organism>
<dbReference type="AlphaFoldDB" id="A0A2S4UG62"/>
<evidence type="ECO:0000256" key="2">
    <source>
        <dbReference type="SAM" id="SignalP"/>
    </source>
</evidence>
<feature type="signal peptide" evidence="2">
    <location>
        <begin position="1"/>
        <end position="36"/>
    </location>
</feature>
<dbReference type="VEuPathDB" id="FungiDB:PSTT_15779"/>
<accession>A0A2S4UG62</accession>
<sequence>MVLSDCKATAVASNRRITSKLVLVTLCSILVSSAAAHDIHDFRGRQAPAPVAPAAPAAPTSMPVPTPVTVSPGDLQTLNYPPIVKSMAPSTMTALPATYTAGTPSPIRGAPPLPSANLNVALYPALDRLPP</sequence>
<feature type="chain" id="PRO_5015418125" evidence="2">
    <location>
        <begin position="37"/>
        <end position="131"/>
    </location>
</feature>
<name>A0A2S4UG62_9BASI</name>
<keyword evidence="4" id="KW-1185">Reference proteome</keyword>
<dbReference type="EMBL" id="PKSL01000307">
    <property type="protein sequence ID" value="POV96191.1"/>
    <property type="molecule type" value="Genomic_DNA"/>
</dbReference>
<proteinExistence type="predicted"/>
<reference evidence="3" key="1">
    <citation type="submission" date="2017-12" db="EMBL/GenBank/DDBJ databases">
        <title>Gene loss provides genomic basis for host adaptation in cereal stripe rust fungi.</title>
        <authorList>
            <person name="Xia C."/>
        </authorList>
    </citation>
    <scope>NUCLEOTIDE SEQUENCE [LARGE SCALE GENOMIC DNA]</scope>
    <source>
        <strain evidence="3">93-210</strain>
    </source>
</reference>
<evidence type="ECO:0000313" key="3">
    <source>
        <dbReference type="EMBL" id="POV96191.1"/>
    </source>
</evidence>
<protein>
    <submittedName>
        <fullName evidence="3">Uncharacterized protein</fullName>
    </submittedName>
</protein>
<evidence type="ECO:0000313" key="4">
    <source>
        <dbReference type="Proteomes" id="UP000239156"/>
    </source>
</evidence>
<dbReference type="Proteomes" id="UP000239156">
    <property type="component" value="Unassembled WGS sequence"/>
</dbReference>
<feature type="region of interest" description="Disordered" evidence="1">
    <location>
        <begin position="47"/>
        <end position="70"/>
    </location>
</feature>
<keyword evidence="2" id="KW-0732">Signal</keyword>
<gene>
    <name evidence="3" type="ORF">PSTT_15779</name>
</gene>
<comment type="caution">
    <text evidence="3">The sequence shown here is derived from an EMBL/GenBank/DDBJ whole genome shotgun (WGS) entry which is preliminary data.</text>
</comment>